<feature type="domain" description="Ketoreductase" evidence="4">
    <location>
        <begin position="6"/>
        <end position="192"/>
    </location>
</feature>
<evidence type="ECO:0000256" key="3">
    <source>
        <dbReference type="RuleBase" id="RU000363"/>
    </source>
</evidence>
<sequence>MLIRGKTFVVTGGGSGLGAAVARMLTGDGANVVIADVNADAGAAIRNELGAAAAFIQTDVTQESDGQAAIDLALERFGHLHGLVNCAGIAPGEKVIGRNGPHRLDSFSRAIGINLIGTFNMIRLAAAAIAKQEPDVDGERGVIVNTASVAAFDGQIGQAAYAASKGGVAAMTLPIARELARSGIRVVAIAPGIFETPMMAGMPQEVQDSLSKSVPFPQRFGKPVEFAALVRHICENVMLNGEVIRLDGALRMASH</sequence>
<dbReference type="PROSITE" id="PS00061">
    <property type="entry name" value="ADH_SHORT"/>
    <property type="match status" value="1"/>
</dbReference>
<evidence type="ECO:0000313" key="6">
    <source>
        <dbReference type="Proteomes" id="UP000565576"/>
    </source>
</evidence>
<gene>
    <name evidence="5" type="ORF">GGD46_003198</name>
</gene>
<dbReference type="EMBL" id="JACHBG010000006">
    <property type="protein sequence ID" value="MBB6485904.1"/>
    <property type="molecule type" value="Genomic_DNA"/>
</dbReference>
<protein>
    <submittedName>
        <fullName evidence="5">NAD(P)-dependent dehydrogenase (Short-subunit alcohol dehydrogenase family)</fullName>
    </submittedName>
</protein>
<dbReference type="CDD" id="cd05371">
    <property type="entry name" value="HSD10-like_SDR_c"/>
    <property type="match status" value="1"/>
</dbReference>
<evidence type="ECO:0000256" key="2">
    <source>
        <dbReference type="ARBA" id="ARBA00023002"/>
    </source>
</evidence>
<evidence type="ECO:0000259" key="4">
    <source>
        <dbReference type="SMART" id="SM00822"/>
    </source>
</evidence>
<proteinExistence type="inferred from homology"/>
<dbReference type="RefSeq" id="WP_184705368.1">
    <property type="nucleotide sequence ID" value="NZ_JACHBG010000006.1"/>
</dbReference>
<keyword evidence="2" id="KW-0560">Oxidoreductase</keyword>
<evidence type="ECO:0000313" key="5">
    <source>
        <dbReference type="EMBL" id="MBB6485904.1"/>
    </source>
</evidence>
<comment type="caution">
    <text evidence="5">The sequence shown here is derived from an EMBL/GenBank/DDBJ whole genome shotgun (WGS) entry which is preliminary data.</text>
</comment>
<dbReference type="PRINTS" id="PR00081">
    <property type="entry name" value="GDHRDH"/>
</dbReference>
<dbReference type="GO" id="GO:0016491">
    <property type="term" value="F:oxidoreductase activity"/>
    <property type="evidence" value="ECO:0007669"/>
    <property type="project" value="UniProtKB-KW"/>
</dbReference>
<dbReference type="InterPro" id="IPR036291">
    <property type="entry name" value="NAD(P)-bd_dom_sf"/>
</dbReference>
<dbReference type="Gene3D" id="3.40.50.720">
    <property type="entry name" value="NAD(P)-binding Rossmann-like Domain"/>
    <property type="match status" value="1"/>
</dbReference>
<dbReference type="PRINTS" id="PR00080">
    <property type="entry name" value="SDRFAMILY"/>
</dbReference>
<organism evidence="5 6">
    <name type="scientific">Rhizobium lusitanum</name>
    <dbReference type="NCBI Taxonomy" id="293958"/>
    <lineage>
        <taxon>Bacteria</taxon>
        <taxon>Pseudomonadati</taxon>
        <taxon>Pseudomonadota</taxon>
        <taxon>Alphaproteobacteria</taxon>
        <taxon>Hyphomicrobiales</taxon>
        <taxon>Rhizobiaceae</taxon>
        <taxon>Rhizobium/Agrobacterium group</taxon>
        <taxon>Rhizobium</taxon>
    </lineage>
</organism>
<reference evidence="5 6" key="1">
    <citation type="submission" date="2020-08" db="EMBL/GenBank/DDBJ databases">
        <title>Genomic Encyclopedia of Type Strains, Phase IV (KMG-V): Genome sequencing to study the core and pangenomes of soil and plant-associated prokaryotes.</title>
        <authorList>
            <person name="Whitman W."/>
        </authorList>
    </citation>
    <scope>NUCLEOTIDE SEQUENCE [LARGE SCALE GENOMIC DNA]</scope>
    <source>
        <strain evidence="5 6">SEMIA 4060</strain>
    </source>
</reference>
<name>A0A7X0MCT8_9HYPH</name>
<evidence type="ECO:0000256" key="1">
    <source>
        <dbReference type="ARBA" id="ARBA00006484"/>
    </source>
</evidence>
<dbReference type="SUPFAM" id="SSF51735">
    <property type="entry name" value="NAD(P)-binding Rossmann-fold domains"/>
    <property type="match status" value="1"/>
</dbReference>
<dbReference type="InterPro" id="IPR020904">
    <property type="entry name" value="Sc_DH/Rdtase_CS"/>
</dbReference>
<dbReference type="PANTHER" id="PTHR43658:SF8">
    <property type="entry name" value="17-BETA-HYDROXYSTEROID DEHYDROGENASE 14-RELATED"/>
    <property type="match status" value="1"/>
</dbReference>
<dbReference type="Proteomes" id="UP000565576">
    <property type="component" value="Unassembled WGS sequence"/>
</dbReference>
<accession>A0A7X0MCT8</accession>
<dbReference type="AlphaFoldDB" id="A0A7X0MCT8"/>
<dbReference type="PANTHER" id="PTHR43658">
    <property type="entry name" value="SHORT-CHAIN DEHYDROGENASE/REDUCTASE"/>
    <property type="match status" value="1"/>
</dbReference>
<comment type="similarity">
    <text evidence="1 3">Belongs to the short-chain dehydrogenases/reductases (SDR) family.</text>
</comment>
<dbReference type="InterPro" id="IPR002347">
    <property type="entry name" value="SDR_fam"/>
</dbReference>
<dbReference type="FunFam" id="3.40.50.720:FF:000215">
    <property type="entry name" value="3-hydroxyacyl-CoA dehydrogenase type-2"/>
    <property type="match status" value="1"/>
</dbReference>
<dbReference type="SMART" id="SM00822">
    <property type="entry name" value="PKS_KR"/>
    <property type="match status" value="1"/>
</dbReference>
<dbReference type="Pfam" id="PF00106">
    <property type="entry name" value="adh_short"/>
    <property type="match status" value="1"/>
</dbReference>
<dbReference type="InterPro" id="IPR057326">
    <property type="entry name" value="KR_dom"/>
</dbReference>